<evidence type="ECO:0000256" key="4">
    <source>
        <dbReference type="SAM" id="MobiDB-lite"/>
    </source>
</evidence>
<evidence type="ECO:0000256" key="2">
    <source>
        <dbReference type="ARBA" id="ARBA00022741"/>
    </source>
</evidence>
<gene>
    <name evidence="7" type="ORF">F3Y22_tig00110683pilonHSYRG00334</name>
</gene>
<feature type="domain" description="Disease resistance N-terminal" evidence="6">
    <location>
        <begin position="5"/>
        <end position="82"/>
    </location>
</feature>
<dbReference type="InterPro" id="IPR027417">
    <property type="entry name" value="P-loop_NTPase"/>
</dbReference>
<dbReference type="SUPFAM" id="SSF52540">
    <property type="entry name" value="P-loop containing nucleoside triphosphate hydrolases"/>
    <property type="match status" value="1"/>
</dbReference>
<evidence type="ECO:0000259" key="5">
    <source>
        <dbReference type="Pfam" id="PF00931"/>
    </source>
</evidence>
<evidence type="ECO:0000256" key="1">
    <source>
        <dbReference type="ARBA" id="ARBA00022737"/>
    </source>
</evidence>
<keyword evidence="2" id="KW-0547">Nucleotide-binding</keyword>
<keyword evidence="8" id="KW-1185">Reference proteome</keyword>
<protein>
    <submittedName>
        <fullName evidence="7">CC-NBS-LRR class disease resistance protein</fullName>
    </submittedName>
</protein>
<keyword evidence="1" id="KW-0677">Repeat</keyword>
<dbReference type="Gene3D" id="3.40.50.300">
    <property type="entry name" value="P-loop containing nucleotide triphosphate hydrolases"/>
    <property type="match status" value="1"/>
</dbReference>
<dbReference type="PANTHER" id="PTHR19338:SF66">
    <property type="entry name" value="NB-ARC DOMAIN-CONTAINING PROTEIN"/>
    <property type="match status" value="1"/>
</dbReference>
<feature type="compositionally biased region" description="Basic and acidic residues" evidence="4">
    <location>
        <begin position="143"/>
        <end position="156"/>
    </location>
</feature>
<name>A0A6A2ZW71_HIBSY</name>
<dbReference type="Pfam" id="PF18052">
    <property type="entry name" value="Rx_N"/>
    <property type="match status" value="1"/>
</dbReference>
<sequence>MAWSAVVSAVTTFGKLLAEEADYLRSVEEKVDRLLADLTWMQNFLTNEDGSNPLQAAEIRDLADDAEDVVETFVLEIGSKRKPGFTNCIKRSACILQELWMLHQTRSEIDKIIAKRNDLVRRLNAYRPKVSGGRGEGQSSSSEKQEKRRPYPQIKDKNTVGLDDVEKLVAILVDEGSECSRVVCICGTGGLGKTTLAKKIKKHKEVTGLFEHLAFLYVSQVCKKREVWEEILSKLTSIEERGRVMTN</sequence>
<dbReference type="PANTHER" id="PTHR19338">
    <property type="entry name" value="TRANSLOCASE OF INNER MITOCHONDRIAL MEMBRANE 13 HOMOLOG"/>
    <property type="match status" value="1"/>
</dbReference>
<keyword evidence="3" id="KW-0611">Plant defense</keyword>
<dbReference type="InterPro" id="IPR038005">
    <property type="entry name" value="RX-like_CC"/>
</dbReference>
<evidence type="ECO:0000256" key="3">
    <source>
        <dbReference type="ARBA" id="ARBA00022821"/>
    </source>
</evidence>
<reference evidence="7" key="1">
    <citation type="submission" date="2019-09" db="EMBL/GenBank/DDBJ databases">
        <title>Draft genome information of white flower Hibiscus syriacus.</title>
        <authorList>
            <person name="Kim Y.-M."/>
        </authorList>
    </citation>
    <scope>NUCLEOTIDE SEQUENCE [LARGE SCALE GENOMIC DNA]</scope>
    <source>
        <strain evidence="7">YM2019G1</strain>
    </source>
</reference>
<dbReference type="CDD" id="cd14798">
    <property type="entry name" value="RX-CC_like"/>
    <property type="match status" value="1"/>
</dbReference>
<dbReference type="AlphaFoldDB" id="A0A6A2ZW71"/>
<evidence type="ECO:0000313" key="8">
    <source>
        <dbReference type="Proteomes" id="UP000436088"/>
    </source>
</evidence>
<dbReference type="Pfam" id="PF00931">
    <property type="entry name" value="NB-ARC"/>
    <property type="match status" value="1"/>
</dbReference>
<accession>A0A6A2ZW71</accession>
<dbReference type="InterPro" id="IPR041118">
    <property type="entry name" value="Rx_N"/>
</dbReference>
<dbReference type="InterPro" id="IPR002182">
    <property type="entry name" value="NB-ARC"/>
</dbReference>
<evidence type="ECO:0000259" key="6">
    <source>
        <dbReference type="Pfam" id="PF18052"/>
    </source>
</evidence>
<proteinExistence type="predicted"/>
<dbReference type="GO" id="GO:0006952">
    <property type="term" value="P:defense response"/>
    <property type="evidence" value="ECO:0007669"/>
    <property type="project" value="UniProtKB-KW"/>
</dbReference>
<evidence type="ECO:0000313" key="7">
    <source>
        <dbReference type="EMBL" id="KAE8695846.1"/>
    </source>
</evidence>
<organism evidence="7 8">
    <name type="scientific">Hibiscus syriacus</name>
    <name type="common">Rose of Sharon</name>
    <dbReference type="NCBI Taxonomy" id="106335"/>
    <lineage>
        <taxon>Eukaryota</taxon>
        <taxon>Viridiplantae</taxon>
        <taxon>Streptophyta</taxon>
        <taxon>Embryophyta</taxon>
        <taxon>Tracheophyta</taxon>
        <taxon>Spermatophyta</taxon>
        <taxon>Magnoliopsida</taxon>
        <taxon>eudicotyledons</taxon>
        <taxon>Gunneridae</taxon>
        <taxon>Pentapetalae</taxon>
        <taxon>rosids</taxon>
        <taxon>malvids</taxon>
        <taxon>Malvales</taxon>
        <taxon>Malvaceae</taxon>
        <taxon>Malvoideae</taxon>
        <taxon>Hibiscus</taxon>
    </lineage>
</organism>
<dbReference type="EMBL" id="VEPZ02001072">
    <property type="protein sequence ID" value="KAE8695846.1"/>
    <property type="molecule type" value="Genomic_DNA"/>
</dbReference>
<dbReference type="Gene3D" id="1.20.5.4130">
    <property type="match status" value="1"/>
</dbReference>
<dbReference type="Proteomes" id="UP000436088">
    <property type="component" value="Unassembled WGS sequence"/>
</dbReference>
<feature type="region of interest" description="Disordered" evidence="4">
    <location>
        <begin position="129"/>
        <end position="156"/>
    </location>
</feature>
<feature type="domain" description="NB-ARC" evidence="5">
    <location>
        <begin position="164"/>
        <end position="238"/>
    </location>
</feature>
<comment type="caution">
    <text evidence="7">The sequence shown here is derived from an EMBL/GenBank/DDBJ whole genome shotgun (WGS) entry which is preliminary data.</text>
</comment>
<dbReference type="GO" id="GO:0043531">
    <property type="term" value="F:ADP binding"/>
    <property type="evidence" value="ECO:0007669"/>
    <property type="project" value="InterPro"/>
</dbReference>